<gene>
    <name evidence="5" type="ORF">I2456_03275</name>
    <name evidence="4" type="ORF">MKUB_10970</name>
</gene>
<keyword evidence="2" id="KW-0812">Transmembrane</keyword>
<dbReference type="Proteomes" id="UP000663583">
    <property type="component" value="Chromosome"/>
</dbReference>
<keyword evidence="2" id="KW-0472">Membrane</keyword>
<reference evidence="5" key="3">
    <citation type="submission" date="2020-11" db="EMBL/GenBank/DDBJ databases">
        <title>Intraspecies plasmid and genomic variation of Mycobacterium kubicae revealed by the complete genome sequences of two clinical isolates.</title>
        <authorList>
            <person name="Hendrix J.R."/>
            <person name="Epperson L.E."/>
            <person name="Honda J.R."/>
            <person name="Strong M."/>
        </authorList>
    </citation>
    <scope>NUCLEOTIDE SEQUENCE</scope>
    <source>
        <strain evidence="5">JCM 13573</strain>
    </source>
</reference>
<keyword evidence="2" id="KW-1133">Transmembrane helix</keyword>
<feature type="region of interest" description="Disordered" evidence="1">
    <location>
        <begin position="432"/>
        <end position="504"/>
    </location>
</feature>
<dbReference type="SUPFAM" id="SSF53067">
    <property type="entry name" value="Actin-like ATPase domain"/>
    <property type="match status" value="1"/>
</dbReference>
<reference evidence="4" key="2">
    <citation type="submission" date="2020-02" db="EMBL/GenBank/DDBJ databases">
        <authorList>
            <person name="Matsumoto Y."/>
            <person name="Kinjo T."/>
            <person name="Motooka D."/>
            <person name="Nabeya D."/>
            <person name="Jung N."/>
            <person name="Uechi K."/>
            <person name="Horii T."/>
            <person name="Iida T."/>
            <person name="Fujita J."/>
            <person name="Nakamura S."/>
        </authorList>
    </citation>
    <scope>NUCLEOTIDE SEQUENCE</scope>
    <source>
        <strain evidence="4">JCM 13573</strain>
    </source>
</reference>
<feature type="domain" description="DUF7159" evidence="3">
    <location>
        <begin position="1"/>
        <end position="218"/>
    </location>
</feature>
<name>A0AAX1JIN1_9MYCO</name>
<dbReference type="RefSeq" id="WP_186246628.1">
    <property type="nucleotide sequence ID" value="NZ_CP045075.1"/>
</dbReference>
<dbReference type="InterPro" id="IPR043129">
    <property type="entry name" value="ATPase_NBD"/>
</dbReference>
<evidence type="ECO:0000313" key="7">
    <source>
        <dbReference type="Proteomes" id="UP000663583"/>
    </source>
</evidence>
<evidence type="ECO:0000313" key="6">
    <source>
        <dbReference type="Proteomes" id="UP000465306"/>
    </source>
</evidence>
<organism evidence="5 7">
    <name type="scientific">Mycobacterium kubicae</name>
    <dbReference type="NCBI Taxonomy" id="120959"/>
    <lineage>
        <taxon>Bacteria</taxon>
        <taxon>Bacillati</taxon>
        <taxon>Actinomycetota</taxon>
        <taxon>Actinomycetes</taxon>
        <taxon>Mycobacteriales</taxon>
        <taxon>Mycobacteriaceae</taxon>
        <taxon>Mycobacterium</taxon>
        <taxon>Mycobacterium simiae complex</taxon>
    </lineage>
</organism>
<dbReference type="Pfam" id="PF23717">
    <property type="entry name" value="DUF7159"/>
    <property type="match status" value="1"/>
</dbReference>
<feature type="compositionally biased region" description="Gly residues" evidence="1">
    <location>
        <begin position="434"/>
        <end position="504"/>
    </location>
</feature>
<reference evidence="4 6" key="1">
    <citation type="journal article" date="2019" name="Emerg. Microbes Infect.">
        <title>Comprehensive subspecies identification of 175 nontuberculous mycobacteria species based on 7547 genomic profiles.</title>
        <authorList>
            <person name="Matsumoto Y."/>
            <person name="Kinjo T."/>
            <person name="Motooka D."/>
            <person name="Nabeya D."/>
            <person name="Jung N."/>
            <person name="Uechi K."/>
            <person name="Horii T."/>
            <person name="Iida T."/>
            <person name="Fujita J."/>
            <person name="Nakamura S."/>
        </authorList>
    </citation>
    <scope>NUCLEOTIDE SEQUENCE [LARGE SCALE GENOMIC DNA]</scope>
    <source>
        <strain evidence="4 6">JCM 13573</strain>
    </source>
</reference>
<protein>
    <recommendedName>
        <fullName evidence="3">DUF7159 domain-containing protein</fullName>
    </recommendedName>
</protein>
<evidence type="ECO:0000313" key="4">
    <source>
        <dbReference type="EMBL" id="GFG63607.1"/>
    </source>
</evidence>
<dbReference type="EMBL" id="CP065047">
    <property type="protein sequence ID" value="QPI40510.1"/>
    <property type="molecule type" value="Genomic_DNA"/>
</dbReference>
<feature type="region of interest" description="Disordered" evidence="1">
    <location>
        <begin position="307"/>
        <end position="374"/>
    </location>
</feature>
<dbReference type="Gene3D" id="3.30.420.40">
    <property type="match status" value="1"/>
</dbReference>
<evidence type="ECO:0000313" key="5">
    <source>
        <dbReference type="EMBL" id="QPI40510.1"/>
    </source>
</evidence>
<evidence type="ECO:0000256" key="2">
    <source>
        <dbReference type="SAM" id="Phobius"/>
    </source>
</evidence>
<feature type="compositionally biased region" description="Pro residues" evidence="1">
    <location>
        <begin position="322"/>
        <end position="354"/>
    </location>
</feature>
<proteinExistence type="predicted"/>
<dbReference type="AlphaFoldDB" id="A0AAX1JIN1"/>
<dbReference type="InterPro" id="IPR055583">
    <property type="entry name" value="DUF7159"/>
</dbReference>
<dbReference type="Proteomes" id="UP000465306">
    <property type="component" value="Unassembled WGS sequence"/>
</dbReference>
<feature type="transmembrane region" description="Helical" evidence="2">
    <location>
        <begin position="277"/>
        <end position="301"/>
    </location>
</feature>
<dbReference type="KEGG" id="mku:I2456_03275"/>
<sequence length="504" mass="48905">MVLVEGENGDGPTVDEDNIAVETDQELTAPSAAEQVVSAILGTREGAAEGGYQLASTGVTWTDPISPAVLRDALAARKVENVMLVSAFLAAAALAQSVGSSTNYAQTALLFVEPDTATLAVVDSADGSVKDIHRTALPEDDDAAVAQLAEMVSSAEALETRPDAVFVVGSGVDIPLIKPALEAATTLPLAVPEEPETALARGAALASANTPLFVSSTAALAWAQDPGTGAYDPSMLDAAYFDDVSDRVDTGSSVLAYSAVPSELTGQFEAPDERKSFGLVGSVLLSIFVIGVASLVVALAVSIRTTSATKPDPGSNLVAPAAPAPAPEQAPAPAPQAPAPAPEAVPPAPAPAPQAPAQVPEAPAPAPQAPVEVPQAPAPVPVPVEVPQAPAPQFPVPAAPAPVPAAPAPVPAAPVPVPVPIVLPPILGPQLPGLPGGGNDGIPGRFPGGGGGPGKGGGGGDGPGKGGGGPGKGGGGGPFGGGPFGGGGHGGGGFGGGGHGGGRR</sequence>
<evidence type="ECO:0000256" key="1">
    <source>
        <dbReference type="SAM" id="MobiDB-lite"/>
    </source>
</evidence>
<dbReference type="EMBL" id="BLKU01000002">
    <property type="protein sequence ID" value="GFG63607.1"/>
    <property type="molecule type" value="Genomic_DNA"/>
</dbReference>
<evidence type="ECO:0000259" key="3">
    <source>
        <dbReference type="Pfam" id="PF23717"/>
    </source>
</evidence>
<keyword evidence="6" id="KW-1185">Reference proteome</keyword>
<accession>A0AAX1JIN1</accession>